<proteinExistence type="predicted"/>
<organism evidence="1">
    <name type="scientific">uncultured Sulfurovum sp</name>
    <dbReference type="NCBI Taxonomy" id="269237"/>
    <lineage>
        <taxon>Bacteria</taxon>
        <taxon>Pseudomonadati</taxon>
        <taxon>Campylobacterota</taxon>
        <taxon>Epsilonproteobacteria</taxon>
        <taxon>Campylobacterales</taxon>
        <taxon>Sulfurovaceae</taxon>
        <taxon>Sulfurovum</taxon>
        <taxon>environmental samples</taxon>
    </lineage>
</organism>
<gene>
    <name evidence="1" type="ORF">HELGO_WM46950</name>
</gene>
<sequence length="220" mass="26222">MLSNDELLTLFHSILDAKEHGETLREHISDENIRVIENYIDFFRDIPKCDLKEVLEDFMVLVFRYERDVSYQNHRNMMNNLQKFEETKNAFDMFEPKSSKKKRPITQLDQDVKVLKKCKDVLKKLLDVKVGKQGKEVILFATSKNSNPYREQLPSIYQGIKKIIDDLENEKFELFYRSKYYKDDEPSKVEIKKFLKDTKEKYNLKKVSDSQRDLGVSIFT</sequence>
<evidence type="ECO:0000313" key="1">
    <source>
        <dbReference type="EMBL" id="CAA6821289.1"/>
    </source>
</evidence>
<name>A0A6S6U3M5_9BACT</name>
<dbReference type="EMBL" id="CACVAS010000113">
    <property type="protein sequence ID" value="CAA6821289.1"/>
    <property type="molecule type" value="Genomic_DNA"/>
</dbReference>
<accession>A0A6S6U3M5</accession>
<reference evidence="1" key="1">
    <citation type="submission" date="2020-01" db="EMBL/GenBank/DDBJ databases">
        <authorList>
            <person name="Meier V. D."/>
            <person name="Meier V D."/>
        </authorList>
    </citation>
    <scope>NUCLEOTIDE SEQUENCE</scope>
    <source>
        <strain evidence="1">HLG_WM_MAG_01</strain>
    </source>
</reference>
<dbReference type="AlphaFoldDB" id="A0A6S6U3M5"/>
<protein>
    <submittedName>
        <fullName evidence="1">Uncharacterized protein</fullName>
    </submittedName>
</protein>